<evidence type="ECO:0008006" key="5">
    <source>
        <dbReference type="Google" id="ProtNLM"/>
    </source>
</evidence>
<comment type="caution">
    <text evidence="3">The sequence shown here is derived from an EMBL/GenBank/DDBJ whole genome shotgun (WGS) entry which is preliminary data.</text>
</comment>
<evidence type="ECO:0000313" key="4">
    <source>
        <dbReference type="Proteomes" id="UP001501237"/>
    </source>
</evidence>
<dbReference type="RefSeq" id="WP_344835481.1">
    <property type="nucleotide sequence ID" value="NZ_BAAAUV010000022.1"/>
</dbReference>
<organism evidence="3 4">
    <name type="scientific">Actinocorallia longicatena</name>
    <dbReference type="NCBI Taxonomy" id="111803"/>
    <lineage>
        <taxon>Bacteria</taxon>
        <taxon>Bacillati</taxon>
        <taxon>Actinomycetota</taxon>
        <taxon>Actinomycetes</taxon>
        <taxon>Streptosporangiales</taxon>
        <taxon>Thermomonosporaceae</taxon>
        <taxon>Actinocorallia</taxon>
    </lineage>
</organism>
<reference evidence="4" key="1">
    <citation type="journal article" date="2019" name="Int. J. Syst. Evol. Microbiol.">
        <title>The Global Catalogue of Microorganisms (GCM) 10K type strain sequencing project: providing services to taxonomists for standard genome sequencing and annotation.</title>
        <authorList>
            <consortium name="The Broad Institute Genomics Platform"/>
            <consortium name="The Broad Institute Genome Sequencing Center for Infectious Disease"/>
            <person name="Wu L."/>
            <person name="Ma J."/>
        </authorList>
    </citation>
    <scope>NUCLEOTIDE SEQUENCE [LARGE SCALE GENOMIC DNA]</scope>
    <source>
        <strain evidence="4">JCM 9377</strain>
    </source>
</reference>
<name>A0ABP6QHK7_9ACTN</name>
<feature type="compositionally biased region" description="Polar residues" evidence="1">
    <location>
        <begin position="29"/>
        <end position="42"/>
    </location>
</feature>
<feature type="region of interest" description="Disordered" evidence="1">
    <location>
        <begin position="18"/>
        <end position="77"/>
    </location>
</feature>
<feature type="signal peptide" evidence="2">
    <location>
        <begin position="1"/>
        <end position="19"/>
    </location>
</feature>
<keyword evidence="2" id="KW-0732">Signal</keyword>
<evidence type="ECO:0000256" key="1">
    <source>
        <dbReference type="SAM" id="MobiDB-lite"/>
    </source>
</evidence>
<sequence length="164" mass="17331">MKPLALALAGLLVLTTACGGGKKDDTVTKPETGTSSQPQAGSTDPAGEEPTLDPKVAATPPSPTEKLPPAPTAKPKQVTELVGKWNGSSPANDYFVFNAKGQGKFVAGGKELWTGTAFPVSKHTYRLSWEGGDPGVTYWQVEIKDGKLIFAANQQTYEKDAKKK</sequence>
<accession>A0ABP6QHK7</accession>
<dbReference type="PROSITE" id="PS51257">
    <property type="entry name" value="PROKAR_LIPOPROTEIN"/>
    <property type="match status" value="1"/>
</dbReference>
<protein>
    <recommendedName>
        <fullName evidence="5">Lipoprotein</fullName>
    </recommendedName>
</protein>
<feature type="chain" id="PRO_5046965988" description="Lipoprotein" evidence="2">
    <location>
        <begin position="20"/>
        <end position="164"/>
    </location>
</feature>
<keyword evidence="4" id="KW-1185">Reference proteome</keyword>
<evidence type="ECO:0000256" key="2">
    <source>
        <dbReference type="SAM" id="SignalP"/>
    </source>
</evidence>
<dbReference type="Proteomes" id="UP001501237">
    <property type="component" value="Unassembled WGS sequence"/>
</dbReference>
<dbReference type="EMBL" id="BAAAUV010000022">
    <property type="protein sequence ID" value="GAA3231414.1"/>
    <property type="molecule type" value="Genomic_DNA"/>
</dbReference>
<feature type="compositionally biased region" description="Pro residues" evidence="1">
    <location>
        <begin position="60"/>
        <end position="72"/>
    </location>
</feature>
<evidence type="ECO:0000313" key="3">
    <source>
        <dbReference type="EMBL" id="GAA3231414.1"/>
    </source>
</evidence>
<gene>
    <name evidence="3" type="ORF">GCM10010468_62470</name>
</gene>
<proteinExistence type="predicted"/>